<dbReference type="SUPFAM" id="SSF53098">
    <property type="entry name" value="Ribonuclease H-like"/>
    <property type="match status" value="1"/>
</dbReference>
<dbReference type="GO" id="GO:0008408">
    <property type="term" value="F:3'-5' exonuclease activity"/>
    <property type="evidence" value="ECO:0007669"/>
    <property type="project" value="InterPro"/>
</dbReference>
<accession>A0A3N4KKW9</accession>
<keyword evidence="2" id="KW-0378">Hydrolase</keyword>
<dbReference type="PANTHER" id="PTHR13620">
    <property type="entry name" value="3-5 EXONUCLEASE"/>
    <property type="match status" value="1"/>
</dbReference>
<dbReference type="Proteomes" id="UP000277580">
    <property type="component" value="Unassembled WGS sequence"/>
</dbReference>
<evidence type="ECO:0000313" key="5">
    <source>
        <dbReference type="Proteomes" id="UP000277580"/>
    </source>
</evidence>
<dbReference type="GO" id="GO:0005737">
    <property type="term" value="C:cytoplasm"/>
    <property type="evidence" value="ECO:0007669"/>
    <property type="project" value="TreeGrafter"/>
</dbReference>
<dbReference type="InParanoid" id="A0A3N4KKW9"/>
<dbReference type="STRING" id="1392247.A0A3N4KKW9"/>
<dbReference type="CDD" id="cd06141">
    <property type="entry name" value="WRN_exo"/>
    <property type="match status" value="1"/>
</dbReference>
<dbReference type="SMART" id="SM00474">
    <property type="entry name" value="35EXOc"/>
    <property type="match status" value="1"/>
</dbReference>
<dbReference type="Pfam" id="PF01612">
    <property type="entry name" value="DNA_pol_A_exo1"/>
    <property type="match status" value="1"/>
</dbReference>
<dbReference type="InterPro" id="IPR036397">
    <property type="entry name" value="RNaseH_sf"/>
</dbReference>
<dbReference type="PANTHER" id="PTHR13620:SF104">
    <property type="entry name" value="EXONUCLEASE 3'-5' DOMAIN-CONTAINING PROTEIN 2"/>
    <property type="match status" value="1"/>
</dbReference>
<dbReference type="Gene3D" id="3.30.420.10">
    <property type="entry name" value="Ribonuclease H-like superfamily/Ribonuclease H"/>
    <property type="match status" value="1"/>
</dbReference>
<evidence type="ECO:0000256" key="2">
    <source>
        <dbReference type="ARBA" id="ARBA00022801"/>
    </source>
</evidence>
<dbReference type="AlphaFoldDB" id="A0A3N4KKW9"/>
<dbReference type="InterPro" id="IPR002562">
    <property type="entry name" value="3'-5'_exonuclease_dom"/>
</dbReference>
<dbReference type="InterPro" id="IPR012337">
    <property type="entry name" value="RNaseH-like_sf"/>
</dbReference>
<evidence type="ECO:0000259" key="3">
    <source>
        <dbReference type="SMART" id="SM00474"/>
    </source>
</evidence>
<reference evidence="4 5" key="1">
    <citation type="journal article" date="2018" name="Nat. Ecol. Evol.">
        <title>Pezizomycetes genomes reveal the molecular basis of ectomycorrhizal truffle lifestyle.</title>
        <authorList>
            <person name="Murat C."/>
            <person name="Payen T."/>
            <person name="Noel B."/>
            <person name="Kuo A."/>
            <person name="Morin E."/>
            <person name="Chen J."/>
            <person name="Kohler A."/>
            <person name="Krizsan K."/>
            <person name="Balestrini R."/>
            <person name="Da Silva C."/>
            <person name="Montanini B."/>
            <person name="Hainaut M."/>
            <person name="Levati E."/>
            <person name="Barry K.W."/>
            <person name="Belfiori B."/>
            <person name="Cichocki N."/>
            <person name="Clum A."/>
            <person name="Dockter R.B."/>
            <person name="Fauchery L."/>
            <person name="Guy J."/>
            <person name="Iotti M."/>
            <person name="Le Tacon F."/>
            <person name="Lindquist E.A."/>
            <person name="Lipzen A."/>
            <person name="Malagnac F."/>
            <person name="Mello A."/>
            <person name="Molinier V."/>
            <person name="Miyauchi S."/>
            <person name="Poulain J."/>
            <person name="Riccioni C."/>
            <person name="Rubini A."/>
            <person name="Sitrit Y."/>
            <person name="Splivallo R."/>
            <person name="Traeger S."/>
            <person name="Wang M."/>
            <person name="Zifcakova L."/>
            <person name="Wipf D."/>
            <person name="Zambonelli A."/>
            <person name="Paolocci F."/>
            <person name="Nowrousian M."/>
            <person name="Ottonello S."/>
            <person name="Baldrian P."/>
            <person name="Spatafora J.W."/>
            <person name="Henrissat B."/>
            <person name="Nagy L.G."/>
            <person name="Aury J.M."/>
            <person name="Wincker P."/>
            <person name="Grigoriev I.V."/>
            <person name="Bonfante P."/>
            <person name="Martin F.M."/>
        </authorList>
    </citation>
    <scope>NUCLEOTIDE SEQUENCE [LARGE SCALE GENOMIC DNA]</scope>
    <source>
        <strain evidence="4 5">CCBAS932</strain>
    </source>
</reference>
<protein>
    <recommendedName>
        <fullName evidence="3">3'-5' exonuclease domain-containing protein</fullName>
    </recommendedName>
</protein>
<dbReference type="GO" id="GO:0003676">
    <property type="term" value="F:nucleic acid binding"/>
    <property type="evidence" value="ECO:0007669"/>
    <property type="project" value="InterPro"/>
</dbReference>
<proteinExistence type="predicted"/>
<feature type="domain" description="3'-5' exonuclease" evidence="3">
    <location>
        <begin position="282"/>
        <end position="470"/>
    </location>
</feature>
<sequence length="640" mass="71985">MLQRRRAGAKHLSIHCSPRHTPFVAPSSPKLPTKIRHSTLAHLPIKYAISQSLKHRINPYGSNKGNGILALGWFKFNAFTNPIKGQEGTRLFSHSSTWNKNSNQNHTIERRVFRDKRSFSRLGANVSQRSITTSSKVSSEKLVVERFEALAGIIENIQDEKRLAIAHECLSVFEKAIESVAAPRGQAELLSEPTAMQPGATVEQTTTVEAVTETTVSYQTEPGQILLESLEFTPEPEPYDPFMEFQILEEELERKQLLKAGNVNKTWSHLLYQNKEAEPPKVHYCKTVEEANNAAALFLNDKFIGFDLEWDPWAKVTEKSPRSHVSLMQIANQSDIALFHISLFDCKKNGFIPENLHKILVSEDILKVGVNIGGDALRVYKYLNISMQGTFELSDYRNLLNTVLKGGGYIPKRLISLASLTEEALLLPLSKGKVRFSQWKKPLTNKQIQYAAADAYAGVRIFDVFQTRRSRLKPCPPLPKPRVLNIQGLGVKKTRKISKTSIPTESNGGNENPMDKSILPLTKNLSKIGGGLNGQKRSKEVEEADKWVTKYMAQEGTLVASGPQLRAYAMWHEGGCGVEEISKLWRDPPLKLRTVADYILEAIRLESLPYEKEKVKELITHAGPTANFPWEKKVGLKKWM</sequence>
<dbReference type="GO" id="GO:0005634">
    <property type="term" value="C:nucleus"/>
    <property type="evidence" value="ECO:0007669"/>
    <property type="project" value="TreeGrafter"/>
</dbReference>
<name>A0A3N4KKW9_9PEZI</name>
<dbReference type="InterPro" id="IPR051132">
    <property type="entry name" value="3-5_Exonuclease_domain"/>
</dbReference>
<keyword evidence="5" id="KW-1185">Reference proteome</keyword>
<gene>
    <name evidence="4" type="ORF">P167DRAFT_606624</name>
</gene>
<organism evidence="4 5">
    <name type="scientific">Morchella conica CCBAS932</name>
    <dbReference type="NCBI Taxonomy" id="1392247"/>
    <lineage>
        <taxon>Eukaryota</taxon>
        <taxon>Fungi</taxon>
        <taxon>Dikarya</taxon>
        <taxon>Ascomycota</taxon>
        <taxon>Pezizomycotina</taxon>
        <taxon>Pezizomycetes</taxon>
        <taxon>Pezizales</taxon>
        <taxon>Morchellaceae</taxon>
        <taxon>Morchella</taxon>
    </lineage>
</organism>
<keyword evidence="1" id="KW-0540">Nuclease</keyword>
<dbReference type="GO" id="GO:0006139">
    <property type="term" value="P:nucleobase-containing compound metabolic process"/>
    <property type="evidence" value="ECO:0007669"/>
    <property type="project" value="InterPro"/>
</dbReference>
<evidence type="ECO:0000256" key="1">
    <source>
        <dbReference type="ARBA" id="ARBA00022722"/>
    </source>
</evidence>
<dbReference type="OrthoDB" id="1920326at2759"/>
<evidence type="ECO:0000313" key="4">
    <source>
        <dbReference type="EMBL" id="RPB11206.1"/>
    </source>
</evidence>
<dbReference type="EMBL" id="ML119137">
    <property type="protein sequence ID" value="RPB11206.1"/>
    <property type="molecule type" value="Genomic_DNA"/>
</dbReference>